<evidence type="ECO:0000313" key="2">
    <source>
        <dbReference type="Proteomes" id="UP000033881"/>
    </source>
</evidence>
<name>A0A0G0M723_9BACT</name>
<accession>A0A0G0M723</accession>
<gene>
    <name evidence="1" type="ORF">UT24_C0020G0016</name>
</gene>
<protein>
    <submittedName>
        <fullName evidence="1">Uncharacterized protein</fullName>
    </submittedName>
</protein>
<dbReference type="EMBL" id="LBWB01000020">
    <property type="protein sequence ID" value="KKQ99948.1"/>
    <property type="molecule type" value="Genomic_DNA"/>
</dbReference>
<sequence>MMRALIKLGATITHFSGKVVILVKTAKATTRLFPYRVWHIK</sequence>
<evidence type="ECO:0000313" key="1">
    <source>
        <dbReference type="EMBL" id="KKQ99948.1"/>
    </source>
</evidence>
<dbReference type="AlphaFoldDB" id="A0A0G0M723"/>
<proteinExistence type="predicted"/>
<dbReference type="Proteomes" id="UP000033881">
    <property type="component" value="Unassembled WGS sequence"/>
</dbReference>
<reference evidence="1 2" key="1">
    <citation type="journal article" date="2015" name="Nature">
        <title>rRNA introns, odd ribosomes, and small enigmatic genomes across a large radiation of phyla.</title>
        <authorList>
            <person name="Brown C.T."/>
            <person name="Hug L.A."/>
            <person name="Thomas B.C."/>
            <person name="Sharon I."/>
            <person name="Castelle C.J."/>
            <person name="Singh A."/>
            <person name="Wilkins M.J."/>
            <person name="Williams K.H."/>
            <person name="Banfield J.F."/>
        </authorList>
    </citation>
    <scope>NUCLEOTIDE SEQUENCE [LARGE SCALE GENOMIC DNA]</scope>
</reference>
<comment type="caution">
    <text evidence="1">The sequence shown here is derived from an EMBL/GenBank/DDBJ whole genome shotgun (WGS) entry which is preliminary data.</text>
</comment>
<organism evidence="1 2">
    <name type="scientific">Candidatus Woesebacteria bacterium GW2011_GWB1_39_12</name>
    <dbReference type="NCBI Taxonomy" id="1618574"/>
    <lineage>
        <taxon>Bacteria</taxon>
        <taxon>Candidatus Woeseibacteriota</taxon>
    </lineage>
</organism>